<evidence type="ECO:0008006" key="3">
    <source>
        <dbReference type="Google" id="ProtNLM"/>
    </source>
</evidence>
<proteinExistence type="predicted"/>
<sequence length="129" mass="14722">MSAAMALHNLELLISGNSSLRGSLTFEYYHFKATTLDEQALTYQYLEWRAQNVHENRLEKCVLEELNQIILPRAFLTGSRLTAVDLLLASDLRQSLEALGSLIRWYNAVAVRSEGKLTQIPIHRMPLYS</sequence>
<keyword evidence="2" id="KW-1185">Reference proteome</keyword>
<name>A0ABC9HIR4_FASHE</name>
<evidence type="ECO:0000313" key="2">
    <source>
        <dbReference type="Proteomes" id="UP001189180"/>
    </source>
</evidence>
<dbReference type="SUPFAM" id="SSF47616">
    <property type="entry name" value="GST C-terminal domain-like"/>
    <property type="match status" value="1"/>
</dbReference>
<dbReference type="Proteomes" id="UP001189180">
    <property type="component" value="Unassembled WGS sequence"/>
</dbReference>
<dbReference type="Gene3D" id="1.20.1050.10">
    <property type="match status" value="1"/>
</dbReference>
<dbReference type="EMBL" id="CANUEZ050000210">
    <property type="protein sequence ID" value="CAM0512314.1"/>
    <property type="molecule type" value="Genomic_DNA"/>
</dbReference>
<accession>A0ABC9HIR4</accession>
<dbReference type="InterPro" id="IPR036282">
    <property type="entry name" value="Glutathione-S-Trfase_C_sf"/>
</dbReference>
<evidence type="ECO:0000313" key="1">
    <source>
        <dbReference type="EMBL" id="CAM0512314.1"/>
    </source>
</evidence>
<protein>
    <recommendedName>
        <fullName evidence="3">Glutathione S-transferase C-terminal domain-containing protein</fullName>
    </recommendedName>
</protein>
<organism evidence="1 2">
    <name type="scientific">Fasciola hepatica</name>
    <name type="common">Liver fluke</name>
    <dbReference type="NCBI Taxonomy" id="6192"/>
    <lineage>
        <taxon>Eukaryota</taxon>
        <taxon>Metazoa</taxon>
        <taxon>Spiralia</taxon>
        <taxon>Lophotrochozoa</taxon>
        <taxon>Platyhelminthes</taxon>
        <taxon>Trematoda</taxon>
        <taxon>Digenea</taxon>
        <taxon>Plagiorchiida</taxon>
        <taxon>Echinostomata</taxon>
        <taxon>Echinostomatoidea</taxon>
        <taxon>Fasciolidae</taxon>
        <taxon>Fasciola</taxon>
    </lineage>
</organism>
<comment type="caution">
    <text evidence="1">The sequence shown here is derived from an EMBL/GenBank/DDBJ whole genome shotgun (WGS) entry which is preliminary data.</text>
</comment>
<dbReference type="AlphaFoldDB" id="A0ABC9HIR4"/>
<reference evidence="1 2" key="1">
    <citation type="submission" date="2024-08" db="EMBL/GenBank/DDBJ databases">
        <authorList>
            <person name="Paterson S."/>
        </authorList>
    </citation>
    <scope>NUCLEOTIDE SEQUENCE [LARGE SCALE GENOMIC DNA]</scope>
</reference>
<gene>
    <name evidence="1" type="ORF">FHB240107_LOCUS8462</name>
</gene>